<dbReference type="GO" id="GO:0005524">
    <property type="term" value="F:ATP binding"/>
    <property type="evidence" value="ECO:0007669"/>
    <property type="project" value="UniProtKB-KW"/>
</dbReference>
<dbReference type="GO" id="GO:0051782">
    <property type="term" value="P:negative regulation of cell division"/>
    <property type="evidence" value="ECO:0007669"/>
    <property type="project" value="TreeGrafter"/>
</dbReference>
<dbReference type="PANTHER" id="PTHR43384">
    <property type="entry name" value="SEPTUM SITE-DETERMINING PROTEIN MIND HOMOLOG, CHLOROPLASTIC-RELATED"/>
    <property type="match status" value="1"/>
</dbReference>
<accession>A0A6I6JIN9</accession>
<evidence type="ECO:0000259" key="3">
    <source>
        <dbReference type="Pfam" id="PF01656"/>
    </source>
</evidence>
<dbReference type="CDD" id="cd02038">
    <property type="entry name" value="FlhG-like"/>
    <property type="match status" value="1"/>
</dbReference>
<dbReference type="GO" id="GO:0009898">
    <property type="term" value="C:cytoplasmic side of plasma membrane"/>
    <property type="evidence" value="ECO:0007669"/>
    <property type="project" value="TreeGrafter"/>
</dbReference>
<gene>
    <name evidence="4" type="ORF">GM415_13025</name>
</gene>
<proteinExistence type="predicted"/>
<dbReference type="AlphaFoldDB" id="A0A6I6JIN9"/>
<evidence type="ECO:0000256" key="1">
    <source>
        <dbReference type="ARBA" id="ARBA00022741"/>
    </source>
</evidence>
<evidence type="ECO:0000313" key="4">
    <source>
        <dbReference type="EMBL" id="QGY41009.1"/>
    </source>
</evidence>
<protein>
    <submittedName>
        <fullName evidence="4">P-loop NTPase</fullName>
    </submittedName>
</protein>
<evidence type="ECO:0000256" key="2">
    <source>
        <dbReference type="ARBA" id="ARBA00022840"/>
    </source>
</evidence>
<dbReference type="GO" id="GO:0005829">
    <property type="term" value="C:cytosol"/>
    <property type="evidence" value="ECO:0007669"/>
    <property type="project" value="TreeGrafter"/>
</dbReference>
<dbReference type="PIRSF" id="PIRSF003092">
    <property type="entry name" value="MinD"/>
    <property type="match status" value="1"/>
</dbReference>
<dbReference type="InterPro" id="IPR002586">
    <property type="entry name" value="CobQ/CobB/MinD/ParA_Nub-bd_dom"/>
</dbReference>
<reference evidence="4 5" key="1">
    <citation type="submission" date="2019-11" db="EMBL/GenBank/DDBJ databases">
        <authorList>
            <person name="Zheng R.K."/>
            <person name="Sun C.M."/>
        </authorList>
    </citation>
    <scope>NUCLEOTIDE SEQUENCE [LARGE SCALE GENOMIC DNA]</scope>
    <source>
        <strain evidence="4 5">SRB007</strain>
    </source>
</reference>
<dbReference type="Pfam" id="PF01656">
    <property type="entry name" value="CbiA"/>
    <property type="match status" value="1"/>
</dbReference>
<keyword evidence="5" id="KW-1185">Reference proteome</keyword>
<keyword evidence="1" id="KW-0547">Nucleotide-binding</keyword>
<dbReference type="SUPFAM" id="SSF52540">
    <property type="entry name" value="P-loop containing nucleoside triphosphate hydrolases"/>
    <property type="match status" value="1"/>
</dbReference>
<dbReference type="GO" id="GO:0016887">
    <property type="term" value="F:ATP hydrolysis activity"/>
    <property type="evidence" value="ECO:0007669"/>
    <property type="project" value="TreeGrafter"/>
</dbReference>
<evidence type="ECO:0000313" key="5">
    <source>
        <dbReference type="Proteomes" id="UP000428328"/>
    </source>
</evidence>
<dbReference type="Gene3D" id="3.40.50.300">
    <property type="entry name" value="P-loop containing nucleotide triphosphate hydrolases"/>
    <property type="match status" value="1"/>
</dbReference>
<keyword evidence="2" id="KW-0067">ATP-binding</keyword>
<dbReference type="Proteomes" id="UP000428328">
    <property type="component" value="Chromosome"/>
</dbReference>
<dbReference type="InterPro" id="IPR050625">
    <property type="entry name" value="ParA/MinD_ATPase"/>
</dbReference>
<dbReference type="InterPro" id="IPR033875">
    <property type="entry name" value="FlhG"/>
</dbReference>
<dbReference type="RefSeq" id="WP_158948858.1">
    <property type="nucleotide sequence ID" value="NZ_CP046400.1"/>
</dbReference>
<sequence length="275" mass="30335">MTSNLPMVLSVTSGKGGVGKTNMSVNLAYTLSMAGKNVVLLDADLGLANVDVILGLAPEYNLFHLFHEDVTLDKILFDTPYGFRILPASSGVSDMVDLDKGQKIDLLDAMDTLEDQVDYLIVDTGAGINDNVLYFNLAVQERLLVITPEPTSLTDAYALIKVLKLQHGVERFRVLVNMVKDQKTAREVYLKLLNACDHFLDGISLDLVGCVPYDTNVRKSVIAQVPFCHKFPKSPASVAVRQAAKKLDAWKVTPSTDGNIKFFWKKLLFQERSVA</sequence>
<dbReference type="InterPro" id="IPR027417">
    <property type="entry name" value="P-loop_NTPase"/>
</dbReference>
<organism evidence="4 5">
    <name type="scientific">Pseudodesulfovibrio cashew</name>
    <dbReference type="NCBI Taxonomy" id="2678688"/>
    <lineage>
        <taxon>Bacteria</taxon>
        <taxon>Pseudomonadati</taxon>
        <taxon>Thermodesulfobacteriota</taxon>
        <taxon>Desulfovibrionia</taxon>
        <taxon>Desulfovibrionales</taxon>
        <taxon>Desulfovibrionaceae</taxon>
    </lineage>
</organism>
<dbReference type="InterPro" id="IPR025501">
    <property type="entry name" value="MinD_FleN"/>
</dbReference>
<name>A0A6I6JIN9_9BACT</name>
<dbReference type="KEGG" id="psel:GM415_13025"/>
<feature type="domain" description="CobQ/CobB/MinD/ParA nucleotide binding" evidence="3">
    <location>
        <begin position="10"/>
        <end position="223"/>
    </location>
</feature>
<dbReference type="PANTHER" id="PTHR43384:SF4">
    <property type="entry name" value="CELLULOSE BIOSYNTHESIS PROTEIN BCSQ-RELATED"/>
    <property type="match status" value="1"/>
</dbReference>
<dbReference type="EMBL" id="CP046400">
    <property type="protein sequence ID" value="QGY41009.1"/>
    <property type="molecule type" value="Genomic_DNA"/>
</dbReference>